<evidence type="ECO:0000313" key="1">
    <source>
        <dbReference type="EMBL" id="ATD68695.1"/>
    </source>
</evidence>
<sequence length="215" mass="22792">MLSVTRPVLYVLAGVNGAGKSSVGGYLLQRAGMAWFNPDTFARELAAVTGCTMAEANAEAWQEGMRRLDIALAAGRSHAFETTLGGNTVPARIAQAARTHDVLMWFCGLASPEQHIARVQARVAAGGHDIPEASIRARWTRARENLIALMPVLAQLQVYDNSVDVARGESVPDPVLLLEMVGGALVVPDADDLEALAATPDWAKPLLEAALDSAP</sequence>
<dbReference type="PANTHER" id="PTHR39206">
    <property type="entry name" value="SLL8004 PROTEIN"/>
    <property type="match status" value="1"/>
</dbReference>
<dbReference type="SUPFAM" id="SSF52540">
    <property type="entry name" value="P-loop containing nucleoside triphosphate hydrolases"/>
    <property type="match status" value="1"/>
</dbReference>
<dbReference type="Pfam" id="PF13671">
    <property type="entry name" value="AAA_33"/>
    <property type="match status" value="1"/>
</dbReference>
<reference evidence="2" key="1">
    <citation type="submission" date="2017-09" db="EMBL/GenBank/DDBJ databases">
        <title>Luteimonas liuhanmingii sp.nov., isolated from the intestinal contents of Tibetan Plateau Pika in Yushu, Qinghai Province, China.</title>
        <authorList>
            <person name="Gui Z."/>
        </authorList>
    </citation>
    <scope>NUCLEOTIDE SEQUENCE [LARGE SCALE GENOMIC DNA]</scope>
    <source>
        <strain evidence="2">100111</strain>
    </source>
</reference>
<evidence type="ECO:0000313" key="2">
    <source>
        <dbReference type="Proteomes" id="UP000218968"/>
    </source>
</evidence>
<dbReference type="PANTHER" id="PTHR39206:SF1">
    <property type="entry name" value="SLL8004 PROTEIN"/>
    <property type="match status" value="1"/>
</dbReference>
<name>A0A290XHR9_9GAMM</name>
<dbReference type="InterPro" id="IPR027417">
    <property type="entry name" value="P-loop_NTPase"/>
</dbReference>
<organism evidence="1 2">
    <name type="scientific">Luteimonas chenhongjianii</name>
    <dbReference type="NCBI Taxonomy" id="2006110"/>
    <lineage>
        <taxon>Bacteria</taxon>
        <taxon>Pseudomonadati</taxon>
        <taxon>Pseudomonadota</taxon>
        <taxon>Gammaproteobacteria</taxon>
        <taxon>Lysobacterales</taxon>
        <taxon>Lysobacteraceae</taxon>
        <taxon>Luteimonas</taxon>
    </lineage>
</organism>
<dbReference type="OrthoDB" id="9791543at2"/>
<protein>
    <recommendedName>
        <fullName evidence="3">UDP-N-acetylglucosamine kinase</fullName>
    </recommendedName>
</protein>
<accession>A0A290XHR9</accession>
<proteinExistence type="predicted"/>
<dbReference type="KEGG" id="lum:CNR27_04385"/>
<keyword evidence="2" id="KW-1185">Reference proteome</keyword>
<dbReference type="AlphaFoldDB" id="A0A290XHR9"/>
<gene>
    <name evidence="1" type="ORF">CNR27_04385</name>
</gene>
<evidence type="ECO:0008006" key="3">
    <source>
        <dbReference type="Google" id="ProtNLM"/>
    </source>
</evidence>
<dbReference type="Gene3D" id="3.40.50.300">
    <property type="entry name" value="P-loop containing nucleotide triphosphate hydrolases"/>
    <property type="match status" value="1"/>
</dbReference>
<dbReference type="EMBL" id="CP023406">
    <property type="protein sequence ID" value="ATD68695.1"/>
    <property type="molecule type" value="Genomic_DNA"/>
</dbReference>
<dbReference type="Proteomes" id="UP000218968">
    <property type="component" value="Chromosome"/>
</dbReference>